<dbReference type="OrthoDB" id="6608471at2759"/>
<dbReference type="EMBL" id="JPKZ01002908">
    <property type="protein sequence ID" value="KHN74451.1"/>
    <property type="molecule type" value="Genomic_DNA"/>
</dbReference>
<keyword evidence="3" id="KW-0813">Transport</keyword>
<dbReference type="EMBL" id="UYWY01001479">
    <property type="protein sequence ID" value="VDM26815.1"/>
    <property type="molecule type" value="Genomic_DNA"/>
</dbReference>
<evidence type="ECO:0000256" key="4">
    <source>
        <dbReference type="ARBA" id="ARBA00022692"/>
    </source>
</evidence>
<dbReference type="GO" id="GO:0140300">
    <property type="term" value="P:serine import into mitochondrion"/>
    <property type="evidence" value="ECO:0007669"/>
    <property type="project" value="TreeGrafter"/>
</dbReference>
<reference evidence="10 12" key="1">
    <citation type="submission" date="2014-11" db="EMBL/GenBank/DDBJ databases">
        <title>Genetic blueprint of the zoonotic pathogen Toxocara canis.</title>
        <authorList>
            <person name="Zhu X.-Q."/>
            <person name="Korhonen P.K."/>
            <person name="Cai H."/>
            <person name="Young N.D."/>
            <person name="Nejsum P."/>
            <person name="von Samson-Himmelstjerna G."/>
            <person name="Boag P.R."/>
            <person name="Tan P."/>
            <person name="Li Q."/>
            <person name="Min J."/>
            <person name="Yang Y."/>
            <person name="Wang X."/>
            <person name="Fang X."/>
            <person name="Hall R.S."/>
            <person name="Hofmann A."/>
            <person name="Sternberg P.W."/>
            <person name="Jex A.R."/>
            <person name="Gasser R.B."/>
        </authorList>
    </citation>
    <scope>NUCLEOTIDE SEQUENCE [LARGE SCALE GENOMIC DNA]</scope>
    <source>
        <strain evidence="10">PN_DK_2014</strain>
    </source>
</reference>
<keyword evidence="6 9" id="KW-1133">Transmembrane helix</keyword>
<comment type="similarity">
    <text evidence="2">Belongs to the sideroflexin family.</text>
</comment>
<dbReference type="PANTHER" id="PTHR11153">
    <property type="entry name" value="SIDEROFLEXIN"/>
    <property type="match status" value="1"/>
</dbReference>
<feature type="transmembrane region" description="Helical" evidence="9">
    <location>
        <begin position="213"/>
        <end position="233"/>
    </location>
</feature>
<dbReference type="Pfam" id="PF03820">
    <property type="entry name" value="SFXNs"/>
    <property type="match status" value="1"/>
</dbReference>
<organism evidence="10 12">
    <name type="scientific">Toxocara canis</name>
    <name type="common">Canine roundworm</name>
    <dbReference type="NCBI Taxonomy" id="6265"/>
    <lineage>
        <taxon>Eukaryota</taxon>
        <taxon>Metazoa</taxon>
        <taxon>Ecdysozoa</taxon>
        <taxon>Nematoda</taxon>
        <taxon>Chromadorea</taxon>
        <taxon>Rhabditida</taxon>
        <taxon>Spirurina</taxon>
        <taxon>Ascaridomorpha</taxon>
        <taxon>Ascaridoidea</taxon>
        <taxon>Toxocaridae</taxon>
        <taxon>Toxocara</taxon>
    </lineage>
</organism>
<feature type="transmembrane region" description="Helical" evidence="9">
    <location>
        <begin position="174"/>
        <end position="193"/>
    </location>
</feature>
<proteinExistence type="inferred from homology"/>
<evidence type="ECO:0000256" key="3">
    <source>
        <dbReference type="ARBA" id="ARBA00022448"/>
    </source>
</evidence>
<keyword evidence="7" id="KW-0496">Mitochondrion</keyword>
<keyword evidence="5" id="KW-0029">Amino-acid transport</keyword>
<reference evidence="11" key="2">
    <citation type="submission" date="2018-11" db="EMBL/GenBank/DDBJ databases">
        <authorList>
            <consortium name="Pathogen Informatics"/>
        </authorList>
    </citation>
    <scope>NUCLEOTIDE SEQUENCE [LARGE SCALE GENOMIC DNA]</scope>
</reference>
<protein>
    <submittedName>
        <fullName evidence="10">Sideroflexin-3</fullName>
    </submittedName>
</protein>
<evidence type="ECO:0000256" key="8">
    <source>
        <dbReference type="ARBA" id="ARBA00023136"/>
    </source>
</evidence>
<feature type="transmembrane region" description="Helical" evidence="9">
    <location>
        <begin position="95"/>
        <end position="114"/>
    </location>
</feature>
<evidence type="ECO:0000256" key="2">
    <source>
        <dbReference type="ARBA" id="ARBA00005974"/>
    </source>
</evidence>
<feature type="transmembrane region" description="Helical" evidence="9">
    <location>
        <begin position="120"/>
        <end position="138"/>
    </location>
</feature>
<keyword evidence="8 9" id="KW-0472">Membrane</keyword>
<dbReference type="GO" id="GO:0005743">
    <property type="term" value="C:mitochondrial inner membrane"/>
    <property type="evidence" value="ECO:0007669"/>
    <property type="project" value="TreeGrafter"/>
</dbReference>
<evidence type="ECO:0000256" key="9">
    <source>
        <dbReference type="SAM" id="Phobius"/>
    </source>
</evidence>
<gene>
    <name evidence="10" type="primary">Sfxn3</name>
    <name evidence="10" type="ORF">Tcan_04088</name>
    <name evidence="11" type="ORF">TCNE_LOCUS1775</name>
</gene>
<evidence type="ECO:0000313" key="12">
    <source>
        <dbReference type="Proteomes" id="UP000031036"/>
    </source>
</evidence>
<sequence>MGKFSPSLTVEQLWRAKNLYDSAYHPDTGEKMLLIGRMSAQVPCNMALGGGMLTFYRSYAGTIFWQFLNQSYNAIVNYTNRSGASPISNECFIKAYVSATGGALIAALGLNHITRNLNPLAARFVPFFAVSLANMINIPMMRQNEFKTGIEVEDAYGEKLGQSKIVPYRAVTQVYIGRMVMAIPVLVIPPLIMNYLENLRWYKPYKRMLSLPLTMALVGINFFFSTPIGCAMFPQMAPIKVKKLEHELQEKICKLKNPPEVVYYNRGL</sequence>
<evidence type="ECO:0000256" key="5">
    <source>
        <dbReference type="ARBA" id="ARBA00022970"/>
    </source>
</evidence>
<name>A0A0B2UTP0_TOXCA</name>
<dbReference type="AlphaFoldDB" id="A0A0B2UTP0"/>
<evidence type="ECO:0000256" key="6">
    <source>
        <dbReference type="ARBA" id="ARBA00022989"/>
    </source>
</evidence>
<evidence type="ECO:0000313" key="11">
    <source>
        <dbReference type="EMBL" id="VDM26815.1"/>
    </source>
</evidence>
<evidence type="ECO:0000256" key="7">
    <source>
        <dbReference type="ARBA" id="ARBA00023128"/>
    </source>
</evidence>
<evidence type="ECO:0000313" key="10">
    <source>
        <dbReference type="EMBL" id="KHN74451.1"/>
    </source>
</evidence>
<evidence type="ECO:0000256" key="1">
    <source>
        <dbReference type="ARBA" id="ARBA00004225"/>
    </source>
</evidence>
<dbReference type="OMA" id="TIDDVWQ"/>
<dbReference type="GO" id="GO:0015075">
    <property type="term" value="F:monoatomic ion transmembrane transporter activity"/>
    <property type="evidence" value="ECO:0007669"/>
    <property type="project" value="InterPro"/>
</dbReference>
<dbReference type="Proteomes" id="UP000031036">
    <property type="component" value="Unassembled WGS sequence"/>
</dbReference>
<keyword evidence="4 9" id="KW-0812">Transmembrane</keyword>
<keyword evidence="12" id="KW-1185">Reference proteome</keyword>
<dbReference type="InterPro" id="IPR004686">
    <property type="entry name" value="Mtc"/>
</dbReference>
<accession>A0A0B2UTP0</accession>
<dbReference type="PANTHER" id="PTHR11153:SF8">
    <property type="entry name" value="SIDEROFLEXIN-1"/>
    <property type="match status" value="1"/>
</dbReference>
<dbReference type="NCBIfam" id="TIGR00798">
    <property type="entry name" value="mtc"/>
    <property type="match status" value="1"/>
</dbReference>
<dbReference type="STRING" id="6265.A0A0B2UTP0"/>
<comment type="subcellular location">
    <subcellularLocation>
        <location evidence="1">Mitochondrion membrane</location>
        <topology evidence="1">Multi-pass membrane protein</topology>
    </subcellularLocation>
</comment>